<organism evidence="3 4">
    <name type="scientific">Oenanthe oenanthe</name>
    <name type="common">Northern wheatear</name>
    <dbReference type="NCBI Taxonomy" id="279966"/>
    <lineage>
        <taxon>Eukaryota</taxon>
        <taxon>Metazoa</taxon>
        <taxon>Chordata</taxon>
        <taxon>Craniata</taxon>
        <taxon>Vertebrata</taxon>
        <taxon>Euteleostomi</taxon>
        <taxon>Archelosauria</taxon>
        <taxon>Archosauria</taxon>
        <taxon>Dinosauria</taxon>
        <taxon>Saurischia</taxon>
        <taxon>Theropoda</taxon>
        <taxon>Coelurosauria</taxon>
        <taxon>Aves</taxon>
        <taxon>Neognathae</taxon>
        <taxon>Neoaves</taxon>
        <taxon>Telluraves</taxon>
        <taxon>Australaves</taxon>
        <taxon>Passeriformes</taxon>
        <taxon>Muscicapidae</taxon>
        <taxon>Oenanthe</taxon>
    </lineage>
</organism>
<dbReference type="InterPro" id="IPR003959">
    <property type="entry name" value="ATPase_AAA_core"/>
</dbReference>
<comment type="caution">
    <text evidence="3">The sequence shown here is derived from an EMBL/GenBank/DDBJ whole genome shotgun (WGS) entry which is preliminary data.</text>
</comment>
<dbReference type="GO" id="GO:0016887">
    <property type="term" value="F:ATP hydrolysis activity"/>
    <property type="evidence" value="ECO:0007669"/>
    <property type="project" value="InterPro"/>
</dbReference>
<feature type="non-terminal residue" evidence="3">
    <location>
        <position position="1"/>
    </location>
</feature>
<gene>
    <name evidence="3" type="primary">Iqca1</name>
    <name evidence="3" type="ORF">OENOEN_R05471</name>
</gene>
<feature type="region of interest" description="Disordered" evidence="1">
    <location>
        <begin position="341"/>
        <end position="368"/>
    </location>
</feature>
<dbReference type="EMBL" id="VXBF01011234">
    <property type="protein sequence ID" value="NXM88114.1"/>
    <property type="molecule type" value="Genomic_DNA"/>
</dbReference>
<protein>
    <submittedName>
        <fullName evidence="3">DRC11 protein</fullName>
    </submittedName>
</protein>
<dbReference type="PROSITE" id="PS50096">
    <property type="entry name" value="IQ"/>
    <property type="match status" value="1"/>
</dbReference>
<feature type="non-terminal residue" evidence="3">
    <location>
        <position position="795"/>
    </location>
</feature>
<dbReference type="InterPro" id="IPR027417">
    <property type="entry name" value="P-loop_NTPase"/>
</dbReference>
<evidence type="ECO:0000256" key="1">
    <source>
        <dbReference type="SAM" id="MobiDB-lite"/>
    </source>
</evidence>
<keyword evidence="4" id="KW-1185">Reference proteome</keyword>
<dbReference type="PANTHER" id="PTHR14690:SF0">
    <property type="entry name" value="IQ MOTIF CONTAINING WITH AAA DOMAIN 1"/>
    <property type="match status" value="1"/>
</dbReference>
<feature type="region of interest" description="Disordered" evidence="1">
    <location>
        <begin position="447"/>
        <end position="475"/>
    </location>
</feature>
<accession>A0A7L1EHB5</accession>
<feature type="domain" description="ATPase AAA-type core" evidence="2">
    <location>
        <begin position="560"/>
        <end position="674"/>
    </location>
</feature>
<reference evidence="3 4" key="1">
    <citation type="submission" date="2019-09" db="EMBL/GenBank/DDBJ databases">
        <title>Bird 10,000 Genomes (B10K) Project - Family phase.</title>
        <authorList>
            <person name="Zhang G."/>
        </authorList>
    </citation>
    <scope>NUCLEOTIDE SEQUENCE [LARGE SCALE GENOMIC DNA]</scope>
    <source>
        <strain evidence="3">B10K-DU-001-74</strain>
        <tissue evidence="3">Muscle</tissue>
    </source>
</reference>
<dbReference type="InterPro" id="IPR000048">
    <property type="entry name" value="IQ_motif_EF-hand-BS"/>
</dbReference>
<dbReference type="AlphaFoldDB" id="A0A7L1EHB5"/>
<dbReference type="Pfam" id="PF00004">
    <property type="entry name" value="AAA"/>
    <property type="match status" value="1"/>
</dbReference>
<evidence type="ECO:0000259" key="2">
    <source>
        <dbReference type="Pfam" id="PF00004"/>
    </source>
</evidence>
<evidence type="ECO:0000313" key="4">
    <source>
        <dbReference type="Proteomes" id="UP000565754"/>
    </source>
</evidence>
<dbReference type="InterPro" id="IPR052267">
    <property type="entry name" value="N-DRC_Component"/>
</dbReference>
<sequence length="795" mass="91234">FPSSTYIKLWADTQRELDTMLQREREEFLQPQEDREKVWKMLATAYVQYLEIFRRLEASHAHLIHQQKRAAVRQVLDGVMGRLLEIKREMVALESSECHYMDGVLLELQRVPEDIEIPIPEYFVKENLRVLQEREKYLQEILLNAGLLEEEPVRAMTLEEAIRVIQVAERARQGRARAAFMRKIYLEEKRQSRKQQKKARISPDAAATCIQKVWRGYRQRLETEKLREEEMVFLGMSSTEMINGTGSLPPEVEARSVLQKANVLQGEVQERENYSFRQQLREAEGSHIKETLQDEIIQCFVECRHITGRFPDYPPEKTGGSKAIFIEKHPEQVAEELAGKKEAVKKEEEKSKKEGKEDKAQKNGKKVVDEGWKMSPSNFLSILEEGSSQYQVFWENRDNKSDFLQDHDPELIKGGEREEVEEEIRVQQVDEVMQEKLLKVKQAVDGEIGGKKKKQKQNNQKKRHRKPRKGGHGNLMMSLACRTIDSLFQELAEEGLLIQVKNVNLSDYIGYYDCQRNTRRETGAQPMPSIPEVRQLVALYGILPLGSQTVHENAPLVKSLLLAGPAGVGKKMLVHAICTEAGANLFKLTSSNIAGKYPGKDALIMMLHMILKVGKELQPSVVWIGDTERMFAKGAPRGEDELNFKRLAKLLPQFLRAVKPQDRVLLVGTTRRPFDANLGPFCKVYQKIILIPKPDYLTRFGKYFKSSSWLKFLFIALWKQYILQGGGTLTKLVNLNCLAQVSDGFTQGHVVEVVHAVLTELRLLQMARKPLRTAEFVTALATHDPVYIEEEEAFQ</sequence>
<dbReference type="Gene3D" id="3.40.50.300">
    <property type="entry name" value="P-loop containing nucleotide triphosphate hydrolases"/>
    <property type="match status" value="1"/>
</dbReference>
<name>A0A7L1EHB5_OENON</name>
<dbReference type="GO" id="GO:0005524">
    <property type="term" value="F:ATP binding"/>
    <property type="evidence" value="ECO:0007669"/>
    <property type="project" value="InterPro"/>
</dbReference>
<proteinExistence type="predicted"/>
<dbReference type="SUPFAM" id="SSF52540">
    <property type="entry name" value="P-loop containing nucleoside triphosphate hydrolases"/>
    <property type="match status" value="1"/>
</dbReference>
<dbReference type="PANTHER" id="PTHR14690">
    <property type="entry name" value="IQ MOTIF CONTAINING WITH AAA DOMAIN 1"/>
    <property type="match status" value="1"/>
</dbReference>
<dbReference type="Pfam" id="PF00612">
    <property type="entry name" value="IQ"/>
    <property type="match status" value="1"/>
</dbReference>
<dbReference type="Proteomes" id="UP000565754">
    <property type="component" value="Unassembled WGS sequence"/>
</dbReference>
<evidence type="ECO:0000313" key="3">
    <source>
        <dbReference type="EMBL" id="NXM88114.1"/>
    </source>
</evidence>
<feature type="compositionally biased region" description="Basic residues" evidence="1">
    <location>
        <begin position="451"/>
        <end position="471"/>
    </location>
</feature>